<dbReference type="Gene3D" id="2.60.120.650">
    <property type="entry name" value="Cupin"/>
    <property type="match status" value="1"/>
</dbReference>
<keyword evidence="2" id="KW-1185">Reference proteome</keyword>
<dbReference type="EMBL" id="RBNI01016152">
    <property type="protein sequence ID" value="RUP11591.1"/>
    <property type="molecule type" value="Genomic_DNA"/>
</dbReference>
<protein>
    <submittedName>
        <fullName evidence="1">Uncharacterized protein</fullName>
    </submittedName>
</protein>
<accession>A0A433B8X1</accession>
<evidence type="ECO:0000313" key="1">
    <source>
        <dbReference type="EMBL" id="RUP11591.1"/>
    </source>
</evidence>
<organism evidence="1 2">
    <name type="scientific">Jimgerdemannia flammicorona</name>
    <dbReference type="NCBI Taxonomy" id="994334"/>
    <lineage>
        <taxon>Eukaryota</taxon>
        <taxon>Fungi</taxon>
        <taxon>Fungi incertae sedis</taxon>
        <taxon>Mucoromycota</taxon>
        <taxon>Mucoromycotina</taxon>
        <taxon>Endogonomycetes</taxon>
        <taxon>Endogonales</taxon>
        <taxon>Endogonaceae</taxon>
        <taxon>Jimgerdemannia</taxon>
    </lineage>
</organism>
<dbReference type="Proteomes" id="UP000268093">
    <property type="component" value="Unassembled WGS sequence"/>
</dbReference>
<sequence length="88" mass="9867">MDLSNFAPHASTIDPMRKVPVENARTLTTQQFDKKYDRPALPVLIENAGVEQWKAWESWRVERLCEKVGAVVLCLPGTGNAVMEVSLL</sequence>
<comment type="caution">
    <text evidence="1">The sequence shown here is derived from an EMBL/GenBank/DDBJ whole genome shotgun (WGS) entry which is preliminary data.</text>
</comment>
<name>A0A433B8X1_9FUNG</name>
<evidence type="ECO:0000313" key="2">
    <source>
        <dbReference type="Proteomes" id="UP000268093"/>
    </source>
</evidence>
<dbReference type="AlphaFoldDB" id="A0A433B8X1"/>
<dbReference type="OrthoDB" id="424465at2759"/>
<reference evidence="1 2" key="1">
    <citation type="journal article" date="2018" name="New Phytol.">
        <title>Phylogenomics of Endogonaceae and evolution of mycorrhizas within Mucoromycota.</title>
        <authorList>
            <person name="Chang Y."/>
            <person name="Desiro A."/>
            <person name="Na H."/>
            <person name="Sandor L."/>
            <person name="Lipzen A."/>
            <person name="Clum A."/>
            <person name="Barry K."/>
            <person name="Grigoriev I.V."/>
            <person name="Martin F.M."/>
            <person name="Stajich J.E."/>
            <person name="Smith M.E."/>
            <person name="Bonito G."/>
            <person name="Spatafora J.W."/>
        </authorList>
    </citation>
    <scope>NUCLEOTIDE SEQUENCE [LARGE SCALE GENOMIC DNA]</scope>
    <source>
        <strain evidence="1 2">GMNB39</strain>
    </source>
</reference>
<proteinExistence type="predicted"/>
<gene>
    <name evidence="1" type="ORF">BC936DRAFT_139968</name>
</gene>